<evidence type="ECO:0000313" key="5">
    <source>
        <dbReference type="Proteomes" id="UP001165962"/>
    </source>
</evidence>
<gene>
    <name evidence="4" type="ORF">G9U52_14675</name>
</gene>
<keyword evidence="2" id="KW-0378">Hydrolase</keyword>
<dbReference type="Proteomes" id="UP001165962">
    <property type="component" value="Unassembled WGS sequence"/>
</dbReference>
<protein>
    <submittedName>
        <fullName evidence="4">M20 family metallopeptidase</fullName>
    </submittedName>
</protein>
<dbReference type="SUPFAM" id="SSF53187">
    <property type="entry name" value="Zn-dependent exopeptidases"/>
    <property type="match status" value="1"/>
</dbReference>
<dbReference type="Pfam" id="PF07687">
    <property type="entry name" value="M20_dimer"/>
    <property type="match status" value="1"/>
</dbReference>
<dbReference type="Pfam" id="PF01546">
    <property type="entry name" value="Peptidase_M20"/>
    <property type="match status" value="1"/>
</dbReference>
<organism evidence="4 5">
    <name type="scientific">Paenibacillus agricola</name>
    <dbReference type="NCBI Taxonomy" id="2716264"/>
    <lineage>
        <taxon>Bacteria</taxon>
        <taxon>Bacillati</taxon>
        <taxon>Bacillota</taxon>
        <taxon>Bacilli</taxon>
        <taxon>Bacillales</taxon>
        <taxon>Paenibacillaceae</taxon>
        <taxon>Paenibacillus</taxon>
    </lineage>
</organism>
<dbReference type="PANTHER" id="PTHR43808:SF9">
    <property type="entry name" value="BLL0789 PROTEIN"/>
    <property type="match status" value="1"/>
</dbReference>
<evidence type="ECO:0000259" key="3">
    <source>
        <dbReference type="Pfam" id="PF07687"/>
    </source>
</evidence>
<keyword evidence="5" id="KW-1185">Reference proteome</keyword>
<dbReference type="InterPro" id="IPR017150">
    <property type="entry name" value="Pept_M20_glutamate_carboxypep"/>
</dbReference>
<keyword evidence="1" id="KW-0479">Metal-binding</keyword>
<dbReference type="Gene3D" id="3.30.70.360">
    <property type="match status" value="1"/>
</dbReference>
<evidence type="ECO:0000256" key="2">
    <source>
        <dbReference type="ARBA" id="ARBA00022801"/>
    </source>
</evidence>
<dbReference type="InterPro" id="IPR036264">
    <property type="entry name" value="Bact_exopeptidase_dim_dom"/>
</dbReference>
<evidence type="ECO:0000313" key="4">
    <source>
        <dbReference type="EMBL" id="NHN31081.1"/>
    </source>
</evidence>
<evidence type="ECO:0000256" key="1">
    <source>
        <dbReference type="ARBA" id="ARBA00022723"/>
    </source>
</evidence>
<dbReference type="Gene3D" id="3.40.630.10">
    <property type="entry name" value="Zn peptidases"/>
    <property type="match status" value="1"/>
</dbReference>
<name>A0ABX0J6T1_9BACL</name>
<feature type="domain" description="Peptidase M20 dimerisation" evidence="3">
    <location>
        <begin position="178"/>
        <end position="271"/>
    </location>
</feature>
<comment type="caution">
    <text evidence="4">The sequence shown here is derived from an EMBL/GenBank/DDBJ whole genome shotgun (WGS) entry which is preliminary data.</text>
</comment>
<dbReference type="PIRSF" id="PIRSF037238">
    <property type="entry name" value="Carboxypeptidase_G2"/>
    <property type="match status" value="1"/>
</dbReference>
<dbReference type="InterPro" id="IPR011650">
    <property type="entry name" value="Peptidase_M20_dimer"/>
</dbReference>
<dbReference type="PANTHER" id="PTHR43808">
    <property type="entry name" value="ACETYLORNITHINE DEACETYLASE"/>
    <property type="match status" value="1"/>
</dbReference>
<proteinExistence type="predicted"/>
<dbReference type="InterPro" id="IPR050072">
    <property type="entry name" value="Peptidase_M20A"/>
</dbReference>
<dbReference type="InterPro" id="IPR002933">
    <property type="entry name" value="Peptidase_M20"/>
</dbReference>
<accession>A0ABX0J6T1</accession>
<sequence length="375" mass="40766">MLADLELLVNMESPTKDKALVDQAMEFVIRRFQELTGGVVERISQARFGDQVKLHLGIGTVTGTETESETAIRQILVLGHVDTVWPAGETAHRPFSKDAQRAYGPGVFDMKCGLIQAIYAISALVKQHKLAKNIVFFINSDEEMGSRSSREWIEKEALKSDAVFVLEPALGASGALKTERKGVARFTLDVQGVSSHSGIDHRKGINALEELAYQIIYLQGLTDYSKDSTVNVGIASGGSAVNVVCDHAKAEFELRVQTISEMERLVHAVRNMQPKLKGTTLQVQGGVLRPPMERKYSEELYTSAKGLAQQLGFSLKEASTGGASDGNFTAALGVPTLDGLGAVGDGAHALHEYVEIEQIAKRCALLAHLMWEQCK</sequence>
<dbReference type="CDD" id="cd03885">
    <property type="entry name" value="M20_CPDG2"/>
    <property type="match status" value="1"/>
</dbReference>
<reference evidence="4" key="1">
    <citation type="submission" date="2020-03" db="EMBL/GenBank/DDBJ databases">
        <title>Draft sequencing of Paenibacilllus sp. S3N08.</title>
        <authorList>
            <person name="Kim D.-U."/>
        </authorList>
    </citation>
    <scope>NUCLEOTIDE SEQUENCE</scope>
    <source>
        <strain evidence="4">S3N08</strain>
    </source>
</reference>
<dbReference type="SUPFAM" id="SSF55031">
    <property type="entry name" value="Bacterial exopeptidase dimerisation domain"/>
    <property type="match status" value="1"/>
</dbReference>
<dbReference type="EMBL" id="JAAOIW010000004">
    <property type="protein sequence ID" value="NHN31081.1"/>
    <property type="molecule type" value="Genomic_DNA"/>
</dbReference>